<evidence type="ECO:0000313" key="1">
    <source>
        <dbReference type="EMBL" id="KAH9296482.1"/>
    </source>
</evidence>
<organism evidence="1 2">
    <name type="scientific">Taxus chinensis</name>
    <name type="common">Chinese yew</name>
    <name type="synonym">Taxus wallichiana var. chinensis</name>
    <dbReference type="NCBI Taxonomy" id="29808"/>
    <lineage>
        <taxon>Eukaryota</taxon>
        <taxon>Viridiplantae</taxon>
        <taxon>Streptophyta</taxon>
        <taxon>Embryophyta</taxon>
        <taxon>Tracheophyta</taxon>
        <taxon>Spermatophyta</taxon>
        <taxon>Pinopsida</taxon>
        <taxon>Pinidae</taxon>
        <taxon>Conifers II</taxon>
        <taxon>Cupressales</taxon>
        <taxon>Taxaceae</taxon>
        <taxon>Taxus</taxon>
    </lineage>
</organism>
<protein>
    <submittedName>
        <fullName evidence="1">Uncharacterized protein</fullName>
    </submittedName>
</protein>
<keyword evidence="2" id="KW-1185">Reference proteome</keyword>
<dbReference type="Proteomes" id="UP000824469">
    <property type="component" value="Unassembled WGS sequence"/>
</dbReference>
<dbReference type="EMBL" id="JAHRHJ020000011">
    <property type="protein sequence ID" value="KAH9296482.1"/>
    <property type="molecule type" value="Genomic_DNA"/>
</dbReference>
<accession>A0AA38CG56</accession>
<evidence type="ECO:0000313" key="2">
    <source>
        <dbReference type="Proteomes" id="UP000824469"/>
    </source>
</evidence>
<dbReference type="AlphaFoldDB" id="A0AA38CG56"/>
<name>A0AA38CG56_TAXCH</name>
<feature type="non-terminal residue" evidence="1">
    <location>
        <position position="1"/>
    </location>
</feature>
<gene>
    <name evidence="1" type="ORF">KI387_040070</name>
</gene>
<reference evidence="1 2" key="1">
    <citation type="journal article" date="2021" name="Nat. Plants">
        <title>The Taxus genome provides insights into paclitaxel biosynthesis.</title>
        <authorList>
            <person name="Xiong X."/>
            <person name="Gou J."/>
            <person name="Liao Q."/>
            <person name="Li Y."/>
            <person name="Zhou Q."/>
            <person name="Bi G."/>
            <person name="Li C."/>
            <person name="Du R."/>
            <person name="Wang X."/>
            <person name="Sun T."/>
            <person name="Guo L."/>
            <person name="Liang H."/>
            <person name="Lu P."/>
            <person name="Wu Y."/>
            <person name="Zhang Z."/>
            <person name="Ro D.K."/>
            <person name="Shang Y."/>
            <person name="Huang S."/>
            <person name="Yan J."/>
        </authorList>
    </citation>
    <scope>NUCLEOTIDE SEQUENCE [LARGE SCALE GENOMIC DNA]</scope>
    <source>
        <strain evidence="1">Ta-2019</strain>
    </source>
</reference>
<sequence>VGVINMGGGYEATGIRETIRVDEVAFWVVSEGIVDVVSAIDVVDMEVIVGIGPSCEMTGRKVDEGNTELTGAIEE</sequence>
<feature type="non-terminal residue" evidence="1">
    <location>
        <position position="75"/>
    </location>
</feature>
<proteinExistence type="predicted"/>
<comment type="caution">
    <text evidence="1">The sequence shown here is derived from an EMBL/GenBank/DDBJ whole genome shotgun (WGS) entry which is preliminary data.</text>
</comment>